<evidence type="ECO:0000313" key="11">
    <source>
        <dbReference type="EMBL" id="MCV6825849.1"/>
    </source>
</evidence>
<feature type="transmembrane region" description="Helical" evidence="7">
    <location>
        <begin position="421"/>
        <end position="451"/>
    </location>
</feature>
<comment type="caution">
    <text evidence="11">The sequence shown here is derived from an EMBL/GenBank/DDBJ whole genome shotgun (WGS) entry which is preliminary data.</text>
</comment>
<evidence type="ECO:0000256" key="8">
    <source>
        <dbReference type="SAM" id="SignalP"/>
    </source>
</evidence>
<keyword evidence="6" id="KW-0676">Redox-active center</keyword>
<dbReference type="InterPro" id="IPR028250">
    <property type="entry name" value="DsbDN"/>
</dbReference>
<evidence type="ECO:0000256" key="2">
    <source>
        <dbReference type="ARBA" id="ARBA00022692"/>
    </source>
</evidence>
<feature type="transmembrane region" description="Helical" evidence="7">
    <location>
        <begin position="378"/>
        <end position="400"/>
    </location>
</feature>
<dbReference type="InterPro" id="IPR035671">
    <property type="entry name" value="DsbD_gamma"/>
</dbReference>
<dbReference type="EMBL" id="JAOYFC010000004">
    <property type="protein sequence ID" value="MCV6825849.1"/>
    <property type="molecule type" value="Genomic_DNA"/>
</dbReference>
<dbReference type="GO" id="GO:0016020">
    <property type="term" value="C:membrane"/>
    <property type="evidence" value="ECO:0007669"/>
    <property type="project" value="UniProtKB-SubCell"/>
</dbReference>
<organism evidence="11 12">
    <name type="scientific">Halocynthiibacter halioticoli</name>
    <dbReference type="NCBI Taxonomy" id="2986804"/>
    <lineage>
        <taxon>Bacteria</taxon>
        <taxon>Pseudomonadati</taxon>
        <taxon>Pseudomonadota</taxon>
        <taxon>Alphaproteobacteria</taxon>
        <taxon>Rhodobacterales</taxon>
        <taxon>Paracoccaceae</taxon>
        <taxon>Halocynthiibacter</taxon>
    </lineage>
</organism>
<feature type="signal peptide" evidence="8">
    <location>
        <begin position="1"/>
        <end position="31"/>
    </location>
</feature>
<keyword evidence="5 7" id="KW-0472">Membrane</keyword>
<dbReference type="CDD" id="cd02953">
    <property type="entry name" value="DsbDgamma"/>
    <property type="match status" value="1"/>
</dbReference>
<dbReference type="Gene3D" id="3.40.30.10">
    <property type="entry name" value="Glutaredoxin"/>
    <property type="match status" value="1"/>
</dbReference>
<dbReference type="Pfam" id="PF02683">
    <property type="entry name" value="DsbD_TM"/>
    <property type="match status" value="1"/>
</dbReference>
<feature type="transmembrane region" description="Helical" evidence="7">
    <location>
        <begin position="524"/>
        <end position="544"/>
    </location>
</feature>
<keyword evidence="8" id="KW-0732">Signal</keyword>
<dbReference type="Proteomes" id="UP001208041">
    <property type="component" value="Unassembled WGS sequence"/>
</dbReference>
<feature type="transmembrane region" description="Helical" evidence="7">
    <location>
        <begin position="457"/>
        <end position="477"/>
    </location>
</feature>
<evidence type="ECO:0000256" key="3">
    <source>
        <dbReference type="ARBA" id="ARBA00022748"/>
    </source>
</evidence>
<evidence type="ECO:0000256" key="1">
    <source>
        <dbReference type="ARBA" id="ARBA00004141"/>
    </source>
</evidence>
<name>A0AAE3J1B4_9RHOB</name>
<reference evidence="11" key="1">
    <citation type="submission" date="2022-10" db="EMBL/GenBank/DDBJ databases">
        <authorList>
            <person name="Yue Y."/>
        </authorList>
    </citation>
    <scope>NUCLEOTIDE SEQUENCE</scope>
    <source>
        <strain evidence="11">Z654</strain>
    </source>
</reference>
<evidence type="ECO:0000313" key="12">
    <source>
        <dbReference type="Proteomes" id="UP001208041"/>
    </source>
</evidence>
<evidence type="ECO:0000259" key="10">
    <source>
        <dbReference type="Pfam" id="PF11412"/>
    </source>
</evidence>
<dbReference type="GO" id="GO:0045454">
    <property type="term" value="P:cell redox homeostasis"/>
    <property type="evidence" value="ECO:0007669"/>
    <property type="project" value="TreeGrafter"/>
</dbReference>
<dbReference type="GO" id="GO:0015035">
    <property type="term" value="F:protein-disulfide reductase activity"/>
    <property type="evidence" value="ECO:0007669"/>
    <property type="project" value="TreeGrafter"/>
</dbReference>
<evidence type="ECO:0000256" key="6">
    <source>
        <dbReference type="ARBA" id="ARBA00023284"/>
    </source>
</evidence>
<feature type="domain" description="Thiol:disulfide interchange protein DsbD N-terminal" evidence="10">
    <location>
        <begin position="58"/>
        <end position="157"/>
    </location>
</feature>
<evidence type="ECO:0000256" key="7">
    <source>
        <dbReference type="SAM" id="Phobius"/>
    </source>
</evidence>
<dbReference type="SUPFAM" id="SSF52833">
    <property type="entry name" value="Thioredoxin-like"/>
    <property type="match status" value="1"/>
</dbReference>
<dbReference type="Pfam" id="PF11412">
    <property type="entry name" value="DsbD_N"/>
    <property type="match status" value="1"/>
</dbReference>
<feature type="domain" description="Cytochrome C biogenesis protein transmembrane" evidence="9">
    <location>
        <begin position="298"/>
        <end position="512"/>
    </location>
</feature>
<dbReference type="PANTHER" id="PTHR32234">
    <property type="entry name" value="THIOL:DISULFIDE INTERCHANGE PROTEIN DSBD"/>
    <property type="match status" value="1"/>
</dbReference>
<evidence type="ECO:0000256" key="4">
    <source>
        <dbReference type="ARBA" id="ARBA00022989"/>
    </source>
</evidence>
<dbReference type="RefSeq" id="WP_263954804.1">
    <property type="nucleotide sequence ID" value="NZ_JAOYFC010000004.1"/>
</dbReference>
<dbReference type="GO" id="GO:0017004">
    <property type="term" value="P:cytochrome complex assembly"/>
    <property type="evidence" value="ECO:0007669"/>
    <property type="project" value="UniProtKB-KW"/>
</dbReference>
<keyword evidence="12" id="KW-1185">Reference proteome</keyword>
<feature type="transmembrane region" description="Helical" evidence="7">
    <location>
        <begin position="497"/>
        <end position="518"/>
    </location>
</feature>
<dbReference type="InterPro" id="IPR003834">
    <property type="entry name" value="Cyt_c_assmbl_TM_dom"/>
</dbReference>
<dbReference type="AlphaFoldDB" id="A0AAE3J1B4"/>
<feature type="transmembrane region" description="Helical" evidence="7">
    <location>
        <begin position="341"/>
        <end position="366"/>
    </location>
</feature>
<dbReference type="PANTHER" id="PTHR32234:SF3">
    <property type="entry name" value="SUPPRESSION OF COPPER SENSITIVITY PROTEIN"/>
    <property type="match status" value="1"/>
</dbReference>
<evidence type="ECO:0000259" key="9">
    <source>
        <dbReference type="Pfam" id="PF02683"/>
    </source>
</evidence>
<dbReference type="InterPro" id="IPR017937">
    <property type="entry name" value="Thioredoxin_CS"/>
</dbReference>
<dbReference type="PROSITE" id="PS00194">
    <property type="entry name" value="THIOREDOXIN_1"/>
    <property type="match status" value="1"/>
</dbReference>
<dbReference type="InterPro" id="IPR036249">
    <property type="entry name" value="Thioredoxin-like_sf"/>
</dbReference>
<evidence type="ECO:0000256" key="5">
    <source>
        <dbReference type="ARBA" id="ARBA00023136"/>
    </source>
</evidence>
<dbReference type="Pfam" id="PF13899">
    <property type="entry name" value="Thioredoxin_7"/>
    <property type="match status" value="1"/>
</dbReference>
<sequence>MRALFDKRKAQGLLAAGAMALVSLSSFSADAAQSDVYTSPSLNGALITAQDGIAPGATTVSAGLHLEMAEGWKTYWRSPGEVGLPPELDWSASENVANVEFQYPAPTRFRAFGIENFGYNHEVVFPLQITLEDAGKPARLAADVELLVCADTCIPDSFSVSLDLPEGVGIDADAAGLIGTYAAKVPLEGEGVQNMTAAIADDVLTVAFQTNNPMQDIDVFPEYGEISAFGAPDIRVDDNSKEVWAAFPVLGLDEAATELRLTVTGSETAISFPVELSDNPATPPYDIAPAAQGSSVILMVFVALLGGLILNVMPCVLPVLSIKLASALKMRDKSPARVRGGFLATTLGVLAFMWSLAIVLVAMRAMGQTVGWGLQFQSPIFLTIMLFVLGLFAANMVGLFEIQLPQSWTTKMAASPNSGYFGDFATGALAAVLATPCSAPFLGTAVAFALAGNVSDVLLIFTALGVGLSMPYLLFAVNPALIKALPKPGAWMDKVKIFLGLLLAGTAVWLATVLYGVVGLVPTLIVAVAIGLAIVIVAAPLKIAGLVKTGAVAALFAVSIIVPQTMAPAAATTVQASYWQPFDRAEIPKLVADGKTVFVDVTADWCLTCKANKKIVLERQDISDALGAENVVALIADWTRQDEDIAKYLRSNGRYGVPFNIVYGPHAPDGIPLPEILTPDLVREALSEAAGS</sequence>
<accession>A0AAE3J1B4</accession>
<keyword evidence="4 7" id="KW-1133">Transmembrane helix</keyword>
<keyword evidence="3" id="KW-0201">Cytochrome c-type biogenesis</keyword>
<proteinExistence type="predicted"/>
<feature type="transmembrane region" description="Helical" evidence="7">
    <location>
        <begin position="551"/>
        <end position="571"/>
    </location>
</feature>
<comment type="subcellular location">
    <subcellularLocation>
        <location evidence="1">Membrane</location>
        <topology evidence="1">Multi-pass membrane protein</topology>
    </subcellularLocation>
</comment>
<keyword evidence="2 7" id="KW-0812">Transmembrane</keyword>
<feature type="transmembrane region" description="Helical" evidence="7">
    <location>
        <begin position="296"/>
        <end position="320"/>
    </location>
</feature>
<feature type="chain" id="PRO_5042219395" evidence="8">
    <location>
        <begin position="32"/>
        <end position="692"/>
    </location>
</feature>
<protein>
    <submittedName>
        <fullName evidence="11">Protein-disulfide reductase DsbD family protein</fullName>
    </submittedName>
</protein>
<gene>
    <name evidence="11" type="ORF">OH136_14905</name>
</gene>